<feature type="region of interest" description="Disordered" evidence="1">
    <location>
        <begin position="1"/>
        <end position="20"/>
    </location>
</feature>
<evidence type="ECO:0000313" key="3">
    <source>
        <dbReference type="Proteomes" id="UP001342631"/>
    </source>
</evidence>
<keyword evidence="3" id="KW-1185">Reference proteome</keyword>
<sequence>MACFTKPSFQDGSGSAASACKGTATSSASAQGPQAGCIHVRRLTAASCPRAIPDIRRVGTKRHHHNAAWRAREKGPLCPAVVLKEHEAEAGHRVLGGPRGGSRAAGGSLQRSREGNGAAQAPHEPQQPTACPGSRHVSSTACAAPGTEVGEEVEAVATDLGSHASVR</sequence>
<organism evidence="2 3">
    <name type="scientific">Corallococcus caeni</name>
    <dbReference type="NCBI Taxonomy" id="3082388"/>
    <lineage>
        <taxon>Bacteria</taxon>
        <taxon>Pseudomonadati</taxon>
        <taxon>Myxococcota</taxon>
        <taxon>Myxococcia</taxon>
        <taxon>Myxococcales</taxon>
        <taxon>Cystobacterineae</taxon>
        <taxon>Myxococcaceae</taxon>
        <taxon>Corallococcus</taxon>
    </lineage>
</organism>
<feature type="compositionally biased region" description="Polar residues" evidence="1">
    <location>
        <begin position="7"/>
        <end position="16"/>
    </location>
</feature>
<reference evidence="2 3" key="1">
    <citation type="journal article" date="2024" name="Arch. Microbiol.">
        <title>Corallococcus caeni sp. nov., a novel myxobacterium isolated from activated sludge.</title>
        <authorList>
            <person name="Tomita S."/>
            <person name="Nakai R."/>
            <person name="Kuroda K."/>
            <person name="Kurashita H."/>
            <person name="Hatamoto M."/>
            <person name="Yamaguchi T."/>
            <person name="Narihiro T."/>
        </authorList>
    </citation>
    <scope>NUCLEOTIDE SEQUENCE [LARGE SCALE GENOMIC DNA]</scope>
    <source>
        <strain evidence="2 3">NO1</strain>
    </source>
</reference>
<gene>
    <name evidence="2" type="ORF">ASNO1_58040</name>
</gene>
<accession>A0ABQ6QZT0</accession>
<dbReference type="EMBL" id="BTTX01000006">
    <property type="protein sequence ID" value="GMU09550.1"/>
    <property type="molecule type" value="Genomic_DNA"/>
</dbReference>
<evidence type="ECO:0000256" key="1">
    <source>
        <dbReference type="SAM" id="MobiDB-lite"/>
    </source>
</evidence>
<comment type="caution">
    <text evidence="2">The sequence shown here is derived from an EMBL/GenBank/DDBJ whole genome shotgun (WGS) entry which is preliminary data.</text>
</comment>
<name>A0ABQ6QZT0_9BACT</name>
<proteinExistence type="predicted"/>
<protein>
    <submittedName>
        <fullName evidence="2">Uncharacterized protein</fullName>
    </submittedName>
</protein>
<dbReference type="Proteomes" id="UP001342631">
    <property type="component" value="Unassembled WGS sequence"/>
</dbReference>
<feature type="region of interest" description="Disordered" evidence="1">
    <location>
        <begin position="89"/>
        <end position="167"/>
    </location>
</feature>
<evidence type="ECO:0000313" key="2">
    <source>
        <dbReference type="EMBL" id="GMU09550.1"/>
    </source>
</evidence>